<name>A0A917PT45_9PSED</name>
<evidence type="ECO:0000256" key="5">
    <source>
        <dbReference type="ARBA" id="ARBA00022573"/>
    </source>
</evidence>
<evidence type="ECO:0000256" key="9">
    <source>
        <dbReference type="HAMAP-Rule" id="MF_00024"/>
    </source>
</evidence>
<evidence type="ECO:0000313" key="10">
    <source>
        <dbReference type="EMBL" id="GGJ90369.1"/>
    </source>
</evidence>
<protein>
    <recommendedName>
        <fullName evidence="9">Cobalamin biosynthesis protein CobD</fullName>
    </recommendedName>
</protein>
<evidence type="ECO:0000256" key="8">
    <source>
        <dbReference type="ARBA" id="ARBA00023136"/>
    </source>
</evidence>
<keyword evidence="4 9" id="KW-1003">Cell membrane</keyword>
<comment type="caution">
    <text evidence="10">The sequence shown here is derived from an EMBL/GenBank/DDBJ whole genome shotgun (WGS) entry which is preliminary data.</text>
</comment>
<feature type="transmembrane region" description="Helical" evidence="9">
    <location>
        <begin position="153"/>
        <end position="172"/>
    </location>
</feature>
<keyword evidence="11" id="KW-1185">Reference proteome</keyword>
<evidence type="ECO:0000256" key="4">
    <source>
        <dbReference type="ARBA" id="ARBA00022475"/>
    </source>
</evidence>
<accession>A0A917PT45</accession>
<evidence type="ECO:0000313" key="11">
    <source>
        <dbReference type="Proteomes" id="UP000635983"/>
    </source>
</evidence>
<sequence length="304" mass="32590">MSLGIAVAAGVALDIALGEPRRRHPLVIFGGWANSLERRFNGGVTSGEPGRGWRSHGVSAWCLAVIPLTLVVWLLSLVPYFGAVVEVACLYFALGLRSLTEHLLPVAQALRLGQLDEARRLVGRVVSRDTTALDEEGVARAATESVLENGSDAIFAALFWFAVAGAPGVVLYRLSNTLDAMWGYRNPRYERFGWAAARIDDVLNLIPARLVALTYSVCGRFRGGLACWLRQGHRWDSPNAGPVMAAGAGALGVTLGGVAIYHGELHVRPALGEGPAPRARDIERAINIVWLGVGLWVLLLMLGG</sequence>
<comment type="subcellular location">
    <subcellularLocation>
        <location evidence="1 9">Cell membrane</location>
        <topology evidence="1 9">Multi-pass membrane protein</topology>
    </subcellularLocation>
</comment>
<dbReference type="InterPro" id="IPR004485">
    <property type="entry name" value="Cobalamin_biosynth_CobD/CbiB"/>
</dbReference>
<comment type="caution">
    <text evidence="9">Lacks conserved residue(s) required for the propagation of feature annotation.</text>
</comment>
<dbReference type="GO" id="GO:0015420">
    <property type="term" value="F:ABC-type vitamin B12 transporter activity"/>
    <property type="evidence" value="ECO:0007669"/>
    <property type="project" value="UniProtKB-UniRule"/>
</dbReference>
<dbReference type="AlphaFoldDB" id="A0A917PT45"/>
<dbReference type="GO" id="GO:0009236">
    <property type="term" value="P:cobalamin biosynthetic process"/>
    <property type="evidence" value="ECO:0007669"/>
    <property type="project" value="UniProtKB-UniRule"/>
</dbReference>
<keyword evidence="7 9" id="KW-1133">Transmembrane helix</keyword>
<comment type="function">
    <text evidence="9">Converts cobyric acid to cobinamide by the addition of aminopropanol on the F carboxylic group.</text>
</comment>
<dbReference type="Proteomes" id="UP000635983">
    <property type="component" value="Unassembled WGS sequence"/>
</dbReference>
<dbReference type="HAMAP" id="MF_00024">
    <property type="entry name" value="CobD_CbiB"/>
    <property type="match status" value="1"/>
</dbReference>
<evidence type="ECO:0000256" key="3">
    <source>
        <dbReference type="ARBA" id="ARBA00006263"/>
    </source>
</evidence>
<dbReference type="RefSeq" id="WP_188982542.1">
    <property type="nucleotide sequence ID" value="NZ_BMPO01000003.1"/>
</dbReference>
<feature type="transmembrane region" description="Helical" evidence="9">
    <location>
        <begin position="58"/>
        <end position="75"/>
    </location>
</feature>
<keyword evidence="5 9" id="KW-0169">Cobalamin biosynthesis</keyword>
<proteinExistence type="inferred from homology"/>
<evidence type="ECO:0000256" key="6">
    <source>
        <dbReference type="ARBA" id="ARBA00022692"/>
    </source>
</evidence>
<evidence type="ECO:0000256" key="7">
    <source>
        <dbReference type="ARBA" id="ARBA00022989"/>
    </source>
</evidence>
<feature type="transmembrane region" description="Helical" evidence="9">
    <location>
        <begin position="285"/>
        <end position="303"/>
    </location>
</feature>
<dbReference type="PANTHER" id="PTHR34308:SF1">
    <property type="entry name" value="COBALAMIN BIOSYNTHESIS PROTEIN CBIB"/>
    <property type="match status" value="1"/>
</dbReference>
<evidence type="ECO:0000256" key="1">
    <source>
        <dbReference type="ARBA" id="ARBA00004651"/>
    </source>
</evidence>
<reference evidence="10" key="1">
    <citation type="journal article" date="2014" name="Int. J. Syst. Evol. Microbiol.">
        <title>Complete genome sequence of Corynebacterium casei LMG S-19264T (=DSM 44701T), isolated from a smear-ripened cheese.</title>
        <authorList>
            <consortium name="US DOE Joint Genome Institute (JGI-PGF)"/>
            <person name="Walter F."/>
            <person name="Albersmeier A."/>
            <person name="Kalinowski J."/>
            <person name="Ruckert C."/>
        </authorList>
    </citation>
    <scope>NUCLEOTIDE SEQUENCE</scope>
    <source>
        <strain evidence="10">JCM 30078</strain>
    </source>
</reference>
<dbReference type="GO" id="GO:0005886">
    <property type="term" value="C:plasma membrane"/>
    <property type="evidence" value="ECO:0007669"/>
    <property type="project" value="UniProtKB-SubCell"/>
</dbReference>
<comment type="similarity">
    <text evidence="3 9">Belongs to the CobD/CbiB family.</text>
</comment>
<dbReference type="EMBL" id="BMPO01000003">
    <property type="protein sequence ID" value="GGJ90369.1"/>
    <property type="molecule type" value="Genomic_DNA"/>
</dbReference>
<dbReference type="NCBIfam" id="TIGR00380">
    <property type="entry name" value="cobal_cbiB"/>
    <property type="match status" value="1"/>
</dbReference>
<reference evidence="10" key="2">
    <citation type="submission" date="2020-09" db="EMBL/GenBank/DDBJ databases">
        <authorList>
            <person name="Sun Q."/>
            <person name="Ohkuma M."/>
        </authorList>
    </citation>
    <scope>NUCLEOTIDE SEQUENCE</scope>
    <source>
        <strain evidence="10">JCM 30078</strain>
    </source>
</reference>
<dbReference type="Pfam" id="PF03186">
    <property type="entry name" value="CobD_Cbib"/>
    <property type="match status" value="1"/>
</dbReference>
<gene>
    <name evidence="9 10" type="primary">cobD</name>
    <name evidence="10" type="ORF">GCM10009304_15060</name>
</gene>
<keyword evidence="8 9" id="KW-0472">Membrane</keyword>
<dbReference type="GO" id="GO:0048472">
    <property type="term" value="F:threonine-phosphate decarboxylase activity"/>
    <property type="evidence" value="ECO:0007669"/>
    <property type="project" value="InterPro"/>
</dbReference>
<dbReference type="PANTHER" id="PTHR34308">
    <property type="entry name" value="COBALAMIN BIOSYNTHESIS PROTEIN CBIB"/>
    <property type="match status" value="1"/>
</dbReference>
<comment type="pathway">
    <text evidence="2 9">Cofactor biosynthesis; adenosylcobalamin biosynthesis.</text>
</comment>
<keyword evidence="6 9" id="KW-0812">Transmembrane</keyword>
<organism evidence="10 11">
    <name type="scientific">Pseudomonas matsuisoli</name>
    <dbReference type="NCBI Taxonomy" id="1515666"/>
    <lineage>
        <taxon>Bacteria</taxon>
        <taxon>Pseudomonadati</taxon>
        <taxon>Pseudomonadota</taxon>
        <taxon>Gammaproteobacteria</taxon>
        <taxon>Pseudomonadales</taxon>
        <taxon>Pseudomonadaceae</taxon>
        <taxon>Pseudomonas</taxon>
    </lineage>
</organism>
<evidence type="ECO:0000256" key="2">
    <source>
        <dbReference type="ARBA" id="ARBA00004953"/>
    </source>
</evidence>